<accession>A0ABR3Q736</accession>
<dbReference type="InterPro" id="IPR045306">
    <property type="entry name" value="SDH-like"/>
</dbReference>
<protein>
    <recommendedName>
        <fullName evidence="8">L-arabinitol 4-dehydrogenase</fullName>
        <ecNumber evidence="7">1.1.1.12</ecNumber>
    </recommendedName>
</protein>
<dbReference type="Pfam" id="PF00107">
    <property type="entry name" value="ADH_zinc_N"/>
    <property type="match status" value="1"/>
</dbReference>
<comment type="cofactor">
    <cofactor evidence="1 10">
        <name>Zn(2+)</name>
        <dbReference type="ChEBI" id="CHEBI:29105"/>
    </cofactor>
</comment>
<dbReference type="InterPro" id="IPR036291">
    <property type="entry name" value="NAD(P)-bd_dom_sf"/>
</dbReference>
<dbReference type="PANTHER" id="PTHR43161">
    <property type="entry name" value="SORBITOL DEHYDROGENASE"/>
    <property type="match status" value="1"/>
</dbReference>
<evidence type="ECO:0000256" key="9">
    <source>
        <dbReference type="ARBA" id="ARBA00049317"/>
    </source>
</evidence>
<evidence type="ECO:0000256" key="5">
    <source>
        <dbReference type="ARBA" id="ARBA00022833"/>
    </source>
</evidence>
<dbReference type="Gene3D" id="3.40.50.720">
    <property type="entry name" value="NAD(P)-binding Rossmann-like Domain"/>
    <property type="match status" value="1"/>
</dbReference>
<dbReference type="InterPro" id="IPR013149">
    <property type="entry name" value="ADH-like_C"/>
</dbReference>
<evidence type="ECO:0000256" key="1">
    <source>
        <dbReference type="ARBA" id="ARBA00001947"/>
    </source>
</evidence>
<sequence length="383" mass="41471">MAVGPSAIEQRFDPSKVKWTLLKENDPALDDKKRNIFCAYNHTGEMHMLEKPVPEPKAGEVLLHVRATGICGSDLHFWKHGGIGDTKLADECGAGHESAGEIIALGEGVEGWKVGDRVAIEAGIPCGQASCRFCLEGRYNQCQNMVFHSSPPFHGTLTRFIAHPAAWLHKLPDNVSFEEGSLVEPLSVALAGLEAVDVKLGDPVLICGAGPIGLVTLLSAHAAGCYPIVITDLVSNRLEFAKKLVPTVRTFQIERDAEPKATADKIQELAGTPLKVALECTGFESSITTAIYSLDSNGKVCVIGIGASTQSYPFVWCSWKEIQLNFLFRYKHQYPKALRLIEGGLIDVKPLVSHRFALEKAVNAFHAAANPAEGAIKVQILDL</sequence>
<keyword evidence="6" id="KW-0560">Oxidoreductase</keyword>
<evidence type="ECO:0000259" key="11">
    <source>
        <dbReference type="Pfam" id="PF00107"/>
    </source>
</evidence>
<evidence type="ECO:0000256" key="2">
    <source>
        <dbReference type="ARBA" id="ARBA00008072"/>
    </source>
</evidence>
<evidence type="ECO:0000313" key="13">
    <source>
        <dbReference type="EMBL" id="KAL1410560.1"/>
    </source>
</evidence>
<dbReference type="SUPFAM" id="SSF51735">
    <property type="entry name" value="NAD(P)-binding Rossmann-fold domains"/>
    <property type="match status" value="1"/>
</dbReference>
<reference evidence="13 14" key="1">
    <citation type="submission" date="2023-08" db="EMBL/GenBank/DDBJ databases">
        <title>Annotated Genome Sequence of Vanrija albida AlHP1.</title>
        <authorList>
            <person name="Herzog R."/>
        </authorList>
    </citation>
    <scope>NUCLEOTIDE SEQUENCE [LARGE SCALE GENOMIC DNA]</scope>
    <source>
        <strain evidence="13 14">AlHP1</strain>
    </source>
</reference>
<keyword evidence="4 10" id="KW-0479">Metal-binding</keyword>
<comment type="similarity">
    <text evidence="2 10">Belongs to the zinc-containing alcohol dehydrogenase family.</text>
</comment>
<gene>
    <name evidence="13" type="ORF">Q8F55_004573</name>
</gene>
<comment type="catalytic activity">
    <reaction evidence="9">
        <text>L-arabinitol + NAD(+) = L-xylulose + NADH + H(+)</text>
        <dbReference type="Rhea" id="RHEA:16381"/>
        <dbReference type="ChEBI" id="CHEBI:15378"/>
        <dbReference type="ChEBI" id="CHEBI:17399"/>
        <dbReference type="ChEBI" id="CHEBI:18403"/>
        <dbReference type="ChEBI" id="CHEBI:57540"/>
        <dbReference type="ChEBI" id="CHEBI:57945"/>
        <dbReference type="EC" id="1.1.1.12"/>
    </reaction>
</comment>
<keyword evidence="5 10" id="KW-0862">Zinc</keyword>
<evidence type="ECO:0000256" key="10">
    <source>
        <dbReference type="RuleBase" id="RU361277"/>
    </source>
</evidence>
<comment type="caution">
    <text evidence="13">The sequence shown here is derived from an EMBL/GenBank/DDBJ whole genome shotgun (WGS) entry which is preliminary data.</text>
</comment>
<evidence type="ECO:0000313" key="14">
    <source>
        <dbReference type="Proteomes" id="UP001565368"/>
    </source>
</evidence>
<evidence type="ECO:0000259" key="12">
    <source>
        <dbReference type="Pfam" id="PF08240"/>
    </source>
</evidence>
<dbReference type="GeneID" id="95985616"/>
<dbReference type="Proteomes" id="UP001565368">
    <property type="component" value="Unassembled WGS sequence"/>
</dbReference>
<evidence type="ECO:0000256" key="8">
    <source>
        <dbReference type="ARBA" id="ARBA00039783"/>
    </source>
</evidence>
<proteinExistence type="inferred from homology"/>
<feature type="domain" description="Alcohol dehydrogenase-like C-terminal" evidence="11">
    <location>
        <begin position="211"/>
        <end position="342"/>
    </location>
</feature>
<dbReference type="RefSeq" id="XP_069210504.1">
    <property type="nucleotide sequence ID" value="XM_069353086.1"/>
</dbReference>
<evidence type="ECO:0000256" key="3">
    <source>
        <dbReference type="ARBA" id="ARBA00011881"/>
    </source>
</evidence>
<name>A0ABR3Q736_9TREE</name>
<dbReference type="PROSITE" id="PS00059">
    <property type="entry name" value="ADH_ZINC"/>
    <property type="match status" value="1"/>
</dbReference>
<dbReference type="Gene3D" id="3.90.180.10">
    <property type="entry name" value="Medium-chain alcohol dehydrogenases, catalytic domain"/>
    <property type="match status" value="1"/>
</dbReference>
<dbReference type="InterPro" id="IPR011032">
    <property type="entry name" value="GroES-like_sf"/>
</dbReference>
<keyword evidence="14" id="KW-1185">Reference proteome</keyword>
<organism evidence="13 14">
    <name type="scientific">Vanrija albida</name>
    <dbReference type="NCBI Taxonomy" id="181172"/>
    <lineage>
        <taxon>Eukaryota</taxon>
        <taxon>Fungi</taxon>
        <taxon>Dikarya</taxon>
        <taxon>Basidiomycota</taxon>
        <taxon>Agaricomycotina</taxon>
        <taxon>Tremellomycetes</taxon>
        <taxon>Trichosporonales</taxon>
        <taxon>Trichosporonaceae</taxon>
        <taxon>Vanrija</taxon>
    </lineage>
</organism>
<dbReference type="SUPFAM" id="SSF50129">
    <property type="entry name" value="GroES-like"/>
    <property type="match status" value="1"/>
</dbReference>
<dbReference type="EC" id="1.1.1.12" evidence="7"/>
<dbReference type="Pfam" id="PF08240">
    <property type="entry name" value="ADH_N"/>
    <property type="match status" value="1"/>
</dbReference>
<evidence type="ECO:0000256" key="4">
    <source>
        <dbReference type="ARBA" id="ARBA00022723"/>
    </source>
</evidence>
<dbReference type="PANTHER" id="PTHR43161:SF12">
    <property type="entry name" value="L-ARABINITOL 4-DEHYDROGENASE"/>
    <property type="match status" value="1"/>
</dbReference>
<dbReference type="CDD" id="cd05285">
    <property type="entry name" value="sorbitol_DH"/>
    <property type="match status" value="1"/>
</dbReference>
<dbReference type="InterPro" id="IPR002328">
    <property type="entry name" value="ADH_Zn_CS"/>
</dbReference>
<comment type="subunit">
    <text evidence="3">Homotetramer.</text>
</comment>
<evidence type="ECO:0000256" key="6">
    <source>
        <dbReference type="ARBA" id="ARBA00023002"/>
    </source>
</evidence>
<feature type="domain" description="Alcohol dehydrogenase-like N-terminal" evidence="12">
    <location>
        <begin position="58"/>
        <end position="173"/>
    </location>
</feature>
<evidence type="ECO:0000256" key="7">
    <source>
        <dbReference type="ARBA" id="ARBA00038954"/>
    </source>
</evidence>
<dbReference type="EMBL" id="JBBXJM010000003">
    <property type="protein sequence ID" value="KAL1410560.1"/>
    <property type="molecule type" value="Genomic_DNA"/>
</dbReference>
<dbReference type="InterPro" id="IPR013154">
    <property type="entry name" value="ADH-like_N"/>
</dbReference>